<dbReference type="GO" id="GO:0061630">
    <property type="term" value="F:ubiquitin protein ligase activity"/>
    <property type="evidence" value="ECO:0007669"/>
    <property type="project" value="TreeGrafter"/>
</dbReference>
<keyword evidence="1" id="KW-0862">Zinc</keyword>
<proteinExistence type="predicted"/>
<keyword evidence="5" id="KW-1185">Reference proteome</keyword>
<dbReference type="InterPro" id="IPR011042">
    <property type="entry name" value="6-blade_b-propeller_TolB-like"/>
</dbReference>
<dbReference type="Proteomes" id="UP000507470">
    <property type="component" value="Unassembled WGS sequence"/>
</dbReference>
<dbReference type="PANTHER" id="PTHR25462:SF305">
    <property type="entry name" value="RING-TYPE DOMAIN-CONTAINING PROTEIN"/>
    <property type="match status" value="1"/>
</dbReference>
<feature type="domain" description="B box-type" evidence="3">
    <location>
        <begin position="6"/>
        <end position="52"/>
    </location>
</feature>
<evidence type="ECO:0000256" key="2">
    <source>
        <dbReference type="SAM" id="Coils"/>
    </source>
</evidence>
<dbReference type="GO" id="GO:0008270">
    <property type="term" value="F:zinc ion binding"/>
    <property type="evidence" value="ECO:0007669"/>
    <property type="project" value="UniProtKB-KW"/>
</dbReference>
<dbReference type="EMBL" id="CACVKT020010481">
    <property type="protein sequence ID" value="CAC5426862.1"/>
    <property type="molecule type" value="Genomic_DNA"/>
</dbReference>
<organism evidence="4 5">
    <name type="scientific">Mytilus coruscus</name>
    <name type="common">Sea mussel</name>
    <dbReference type="NCBI Taxonomy" id="42192"/>
    <lineage>
        <taxon>Eukaryota</taxon>
        <taxon>Metazoa</taxon>
        <taxon>Spiralia</taxon>
        <taxon>Lophotrochozoa</taxon>
        <taxon>Mollusca</taxon>
        <taxon>Bivalvia</taxon>
        <taxon>Autobranchia</taxon>
        <taxon>Pteriomorphia</taxon>
        <taxon>Mytilida</taxon>
        <taxon>Mytiloidea</taxon>
        <taxon>Mytilidae</taxon>
        <taxon>Mytilinae</taxon>
        <taxon>Mytilus</taxon>
    </lineage>
</organism>
<keyword evidence="1" id="KW-0479">Metal-binding</keyword>
<protein>
    <recommendedName>
        <fullName evidence="3">B box-type domain-containing protein</fullName>
    </recommendedName>
</protein>
<gene>
    <name evidence="4" type="ORF">MCOR_58530</name>
</gene>
<evidence type="ECO:0000313" key="4">
    <source>
        <dbReference type="EMBL" id="CAC5426862.1"/>
    </source>
</evidence>
<sequence>MALSESYKTFCGSCPSVENNNTAELWCFDCLKSICSECKEQHLGKCHVIIPLSEAENLNKSVLTGPCTCDNKCSKISFLHCKSHDEIYCPLCTAENHINCTEVQRIEKAAKGCHHASSVLINDLETKLTDLKENYLQLIEEQELNLTDLNFQKYLIKTQVSDFRKDINEYLNELEIKIGNQLDRSYEQCRTQMTKNINTIQQRSNMLSSLENTLHLLIEHASECCTFIAAKNIDRVQGEEESFFETFQEGLKKFNLSFSGGKTVDDLKKVLKTLEVKLEVKERNMISSRRYTGLQNSVRLQTAAYRLYGYDSTEFDLGEDSRIYKSCWTPKRDIIMVGNERAVWTYNVNKKSKGRIDLGDFPEDVYAVDDKTFLVAMGKNGLSFVNMTTTREQHILKSFSDCVAYHNDVIYTVDEKKLVLSKVNESIMKIKSIGFHANSLCVNSKGDVYVSDNKQICKLDSESYRKEVVLAEKANGSCDIGGITIDKDDQLYYSDKTNGLIMRLKHNSKKANVIIGNLQNPLGIACDSITNQILVITDRGSSIEIWQL</sequence>
<feature type="coiled-coil region" evidence="2">
    <location>
        <begin position="121"/>
        <end position="152"/>
    </location>
</feature>
<dbReference type="OrthoDB" id="6176131at2759"/>
<accession>A0A6J8F402</accession>
<evidence type="ECO:0000256" key="1">
    <source>
        <dbReference type="PROSITE-ProRule" id="PRU00024"/>
    </source>
</evidence>
<reference evidence="4 5" key="1">
    <citation type="submission" date="2020-06" db="EMBL/GenBank/DDBJ databases">
        <authorList>
            <person name="Li R."/>
            <person name="Bekaert M."/>
        </authorList>
    </citation>
    <scope>NUCLEOTIDE SEQUENCE [LARGE SCALE GENOMIC DNA]</scope>
    <source>
        <strain evidence="5">wild</strain>
    </source>
</reference>
<dbReference type="SUPFAM" id="SSF63829">
    <property type="entry name" value="Calcium-dependent phosphotriesterase"/>
    <property type="match status" value="1"/>
</dbReference>
<dbReference type="PROSITE" id="PS50119">
    <property type="entry name" value="ZF_BBOX"/>
    <property type="match status" value="1"/>
</dbReference>
<evidence type="ECO:0000313" key="5">
    <source>
        <dbReference type="Proteomes" id="UP000507470"/>
    </source>
</evidence>
<dbReference type="Gene3D" id="2.120.10.30">
    <property type="entry name" value="TolB, C-terminal domain"/>
    <property type="match status" value="1"/>
</dbReference>
<keyword evidence="2" id="KW-0175">Coiled coil</keyword>
<evidence type="ECO:0000259" key="3">
    <source>
        <dbReference type="PROSITE" id="PS50119"/>
    </source>
</evidence>
<dbReference type="AlphaFoldDB" id="A0A6J8F402"/>
<dbReference type="InterPro" id="IPR000315">
    <property type="entry name" value="Znf_B-box"/>
</dbReference>
<dbReference type="InterPro" id="IPR047153">
    <property type="entry name" value="TRIM45/56/19-like"/>
</dbReference>
<keyword evidence="1" id="KW-0863">Zinc-finger</keyword>
<dbReference type="PANTHER" id="PTHR25462">
    <property type="entry name" value="BONUS, ISOFORM C-RELATED"/>
    <property type="match status" value="1"/>
</dbReference>
<dbReference type="GO" id="GO:0005654">
    <property type="term" value="C:nucleoplasm"/>
    <property type="evidence" value="ECO:0007669"/>
    <property type="project" value="TreeGrafter"/>
</dbReference>
<name>A0A6J8F402_MYTCO</name>